<dbReference type="AlphaFoldDB" id="A0A0G0VIB2"/>
<feature type="non-terminal residue" evidence="1">
    <location>
        <position position="289"/>
    </location>
</feature>
<sequence>MFYTSVSNPAYTAGTVIQDVATGGATPPTWYAEIVAHTNWSATSGYITIRGLRGVPVSTNPIYVGASQLGTATVNGKVGDTIVSYDTETTAPVAGDLDKPVDGSISTAERILRAFKDDGTSGKLLLQVYHTHGVIDGRTYTGTTRDFLYKQFVDNDVITAATGGSALLNVTLDVTITPTTIISGYSDVTVAHMNGTIPVNTFSGTFQYGERITWTGGEAIMIETNGSSIMSIGNVTAETNLNVATTVITGGVSGATCQIVTTAGMTDDRIEDFPFSLQSAFEYTTFIEG</sequence>
<proteinExistence type="predicted"/>
<gene>
    <name evidence="1" type="ORF">UU16_C0055G0001</name>
</gene>
<accession>A0A0G0VIB2</accession>
<dbReference type="EMBL" id="LBZO01000055">
    <property type="protein sequence ID" value="KKR71715.1"/>
    <property type="molecule type" value="Genomic_DNA"/>
</dbReference>
<organism evidence="1 2">
    <name type="scientific">Candidatus Woesebacteria bacterium GW2011_GWA2_40_7</name>
    <dbReference type="NCBI Taxonomy" id="1618562"/>
    <lineage>
        <taxon>Bacteria</taxon>
        <taxon>Candidatus Woeseibacteriota</taxon>
    </lineage>
</organism>
<name>A0A0G0VIB2_9BACT</name>
<evidence type="ECO:0000313" key="1">
    <source>
        <dbReference type="EMBL" id="KKR71715.1"/>
    </source>
</evidence>
<evidence type="ECO:0000313" key="2">
    <source>
        <dbReference type="Proteomes" id="UP000034013"/>
    </source>
</evidence>
<comment type="caution">
    <text evidence="1">The sequence shown here is derived from an EMBL/GenBank/DDBJ whole genome shotgun (WGS) entry which is preliminary data.</text>
</comment>
<protein>
    <submittedName>
        <fullName evidence="1">Uncharacterized protein</fullName>
    </submittedName>
</protein>
<dbReference type="Proteomes" id="UP000034013">
    <property type="component" value="Unassembled WGS sequence"/>
</dbReference>
<reference evidence="1 2" key="1">
    <citation type="journal article" date="2015" name="Nature">
        <title>rRNA introns, odd ribosomes, and small enigmatic genomes across a large radiation of phyla.</title>
        <authorList>
            <person name="Brown C.T."/>
            <person name="Hug L.A."/>
            <person name="Thomas B.C."/>
            <person name="Sharon I."/>
            <person name="Castelle C.J."/>
            <person name="Singh A."/>
            <person name="Wilkins M.J."/>
            <person name="Williams K.H."/>
            <person name="Banfield J.F."/>
        </authorList>
    </citation>
    <scope>NUCLEOTIDE SEQUENCE [LARGE SCALE GENOMIC DNA]</scope>
</reference>